<proteinExistence type="predicted"/>
<comment type="caution">
    <text evidence="2">The sequence shown here is derived from an EMBL/GenBank/DDBJ whole genome shotgun (WGS) entry which is preliminary data.</text>
</comment>
<dbReference type="NCBIfam" id="NF033564">
    <property type="entry name" value="transpos_ISAs1"/>
    <property type="match status" value="1"/>
</dbReference>
<dbReference type="EMBL" id="WCZM01000014">
    <property type="protein sequence ID" value="KAB3570808.1"/>
    <property type="molecule type" value="Genomic_DNA"/>
</dbReference>
<dbReference type="RefSeq" id="WP_368328721.1">
    <property type="nucleotide sequence ID" value="NZ_JBCOQV010000216.1"/>
</dbReference>
<evidence type="ECO:0000313" key="2">
    <source>
        <dbReference type="EMBL" id="KAB3570808.1"/>
    </source>
</evidence>
<protein>
    <submittedName>
        <fullName evidence="2">ISAs1 family transposase</fullName>
    </submittedName>
</protein>
<reference evidence="2 3" key="1">
    <citation type="journal article" date="2019" name="Nat. Med.">
        <title>A library of human gut bacterial isolates paired with longitudinal multiomics data enables mechanistic microbiome research.</title>
        <authorList>
            <person name="Poyet M."/>
            <person name="Groussin M."/>
            <person name="Gibbons S.M."/>
            <person name="Avila-Pacheco J."/>
            <person name="Jiang X."/>
            <person name="Kearney S.M."/>
            <person name="Perrotta A.R."/>
            <person name="Berdy B."/>
            <person name="Zhao S."/>
            <person name="Lieberman T.D."/>
            <person name="Swanson P.K."/>
            <person name="Smith M."/>
            <person name="Roesemann S."/>
            <person name="Alexander J.E."/>
            <person name="Rich S.A."/>
            <person name="Livny J."/>
            <person name="Vlamakis H."/>
            <person name="Clish C."/>
            <person name="Bullock K."/>
            <person name="Deik A."/>
            <person name="Scott J."/>
            <person name="Pierce K.A."/>
            <person name="Xavier R.J."/>
            <person name="Alm E.J."/>
        </authorList>
    </citation>
    <scope>NUCLEOTIDE SEQUENCE [LARGE SCALE GENOMIC DNA]</scope>
    <source>
        <strain evidence="2 3">BIOML-A73</strain>
    </source>
</reference>
<dbReference type="InterPro" id="IPR032806">
    <property type="entry name" value="YbfD_N"/>
</dbReference>
<dbReference type="Proteomes" id="UP000433382">
    <property type="component" value="Unassembled WGS sequence"/>
</dbReference>
<evidence type="ECO:0000313" key="3">
    <source>
        <dbReference type="Proteomes" id="UP000433382"/>
    </source>
</evidence>
<evidence type="ECO:0000259" key="1">
    <source>
        <dbReference type="Pfam" id="PF13808"/>
    </source>
</evidence>
<dbReference type="InterPro" id="IPR047647">
    <property type="entry name" value="ISAs1_transpos"/>
</dbReference>
<dbReference type="PANTHER" id="PTHR30298">
    <property type="entry name" value="H REPEAT-ASSOCIATED PREDICTED TRANSPOSASE"/>
    <property type="match status" value="1"/>
</dbReference>
<dbReference type="AlphaFoldDB" id="A0A7J5FFT9"/>
<dbReference type="InterPro" id="IPR051698">
    <property type="entry name" value="Transposase_11-like"/>
</dbReference>
<dbReference type="Pfam" id="PF13808">
    <property type="entry name" value="DDE_Tnp_1_assoc"/>
    <property type="match status" value="1"/>
</dbReference>
<gene>
    <name evidence="2" type="ORF">GAY01_10515</name>
</gene>
<accession>A0A7J5FFT9</accession>
<feature type="domain" description="H repeat-associated protein N-terminal" evidence="1">
    <location>
        <begin position="10"/>
        <end position="93"/>
    </location>
</feature>
<dbReference type="PANTHER" id="PTHR30298:SF0">
    <property type="entry name" value="PROTEIN YBFL-RELATED"/>
    <property type="match status" value="1"/>
</dbReference>
<organism evidence="2 3">
    <name type="scientific">Phocaeicola vulgatus</name>
    <name type="common">Bacteroides vulgatus</name>
    <dbReference type="NCBI Taxonomy" id="821"/>
    <lineage>
        <taxon>Bacteria</taxon>
        <taxon>Pseudomonadati</taxon>
        <taxon>Bacteroidota</taxon>
        <taxon>Bacteroidia</taxon>
        <taxon>Bacteroidales</taxon>
        <taxon>Bacteroidaceae</taxon>
        <taxon>Phocaeicola</taxon>
    </lineage>
</organism>
<sequence length="112" mass="13188">MKIGIIDLCKQIEDPSMNRKKVHKMETSIYIFIAAVICEVQSWNEIEEFGNSKMTFFKSRIPGLEFIPSHDTFNRFFSMIKPDYFESIFRNWVKRVCLEVKGVVAIDGKLMR</sequence>
<feature type="non-terminal residue" evidence="2">
    <location>
        <position position="112"/>
    </location>
</feature>
<name>A0A7J5FFT9_PHOVU</name>